<dbReference type="InterPro" id="IPR000719">
    <property type="entry name" value="Prot_kinase_dom"/>
</dbReference>
<dbReference type="Pfam" id="PF00069">
    <property type="entry name" value="Pkinase"/>
    <property type="match status" value="1"/>
</dbReference>
<evidence type="ECO:0000256" key="3">
    <source>
        <dbReference type="PROSITE-ProRule" id="PRU00023"/>
    </source>
</evidence>
<dbReference type="Pfam" id="PF00023">
    <property type="entry name" value="Ank"/>
    <property type="match status" value="1"/>
</dbReference>
<dbReference type="SUPFAM" id="SSF56112">
    <property type="entry name" value="Protein kinase-like (PK-like)"/>
    <property type="match status" value="1"/>
</dbReference>
<feature type="repeat" description="ANK" evidence="3">
    <location>
        <begin position="617"/>
        <end position="649"/>
    </location>
</feature>
<dbReference type="GO" id="GO:0005524">
    <property type="term" value="F:ATP binding"/>
    <property type="evidence" value="ECO:0007669"/>
    <property type="project" value="InterPro"/>
</dbReference>
<keyword evidence="2 3" id="KW-0040">ANK repeat</keyword>
<sequence>QVRSSRVRGSEDNPLPDSETERLSGLEELIEALEHSTLPGPAVTTGPLEYIAKGGQFVVYKGDLHEYAGPGDMRITSVAIKHPIFDVSPHAKLQLTMTSTQQHLKNIALEIKALSLPALRRHPSIVNLLSWSYLTHNVHAPLTLIMELAASDLQTALYGQDTSNALSAETTTNICSGIAAGLDAIHACHLIHGDIKPSNVLIFPNGAQLVPKLADFGLSFGGPLGGERLAKLKGTCGWRAPEVVQGRSLTFEGGIRADNFSFGLVASEVLSPSEIRNHEMDDADRRSWAIRCMEIDTFLEGSRRLLTGSISALLCNDPMRRSRDLAQLFRNQTEEAKPRARELQGKPTDANKTITSLVRKSRRDRNASRGLILSVTAAFMKTGTKHQLGEPFELFLEMTSQEGQPDVCKRAYTPLDALVAAARQEIAPAQAALIDAFSFYGKAMPRDVEDGITQHLANAVATGSTLAKRHLGDRAPSVLDESLEKFRSAGGYASFYRTKLLKDPLLSLASSGSLEDLKQYLGSNPGVDLNKLSTDGETPLFLACARGSWDMAEEPMNRGAIATTPCTNIGVTCLHWAFAFQDSDQEKAISRLLDSGLDINAKSSKSLPCLHYPFQLPAGTPLHWAVVTHRHGSIQTLIDLGADANIKDGSDPYRHDHRVRILARFNTLDDDADSFSEVGTQGLSPLDYAAADYDSHIFKFLPASQHHHVHSVDEEGFTVLHRLSTSVVRRPVSQVPYSFMPFLGSRGEVQKRLKETLQAIKSLGGDLEQLTTPNYQLAQKIQVSAMGTWPRYTPLMLAALSGQPQLVCALLEAGAEANTENDTGLTALFCVSEYSIEAAEVCRLLLSYGAKPSHQTSDGKTPLMMAAVCRNVAIMELLLSAGADVETIYHEPGSIFHNWGILEFLGSFSDSPGREQETYDESVASLLTKWLLLSSDEDKRSRIVSRSSQNSGTLLHVFSRYFMPKSANVIIHCGADVNALASRTYRNWHGGELVEEEIYETALDVIILERERLLRNMDKLRHSLLADHEDLCKKLEEIITMLQRVGGKRSVKDKKVLVAST</sequence>
<dbReference type="PANTHER" id="PTHR24198">
    <property type="entry name" value="ANKYRIN REPEAT AND PROTEIN KINASE DOMAIN-CONTAINING PROTEIN"/>
    <property type="match status" value="1"/>
</dbReference>
<protein>
    <recommendedName>
        <fullName evidence="5">Protein kinase domain-containing protein</fullName>
    </recommendedName>
</protein>
<evidence type="ECO:0000256" key="2">
    <source>
        <dbReference type="ARBA" id="ARBA00023043"/>
    </source>
</evidence>
<evidence type="ECO:0000313" key="6">
    <source>
        <dbReference type="EMBL" id="KEY73516.1"/>
    </source>
</evidence>
<proteinExistence type="predicted"/>
<dbReference type="SMART" id="SM00220">
    <property type="entry name" value="S_TKc"/>
    <property type="match status" value="1"/>
</dbReference>
<dbReference type="PANTHER" id="PTHR24198:SF165">
    <property type="entry name" value="ANKYRIN REPEAT-CONTAINING PROTEIN-RELATED"/>
    <property type="match status" value="1"/>
</dbReference>
<dbReference type="InterPro" id="IPR011009">
    <property type="entry name" value="Kinase-like_dom_sf"/>
</dbReference>
<gene>
    <name evidence="6" type="ORF">S7711_03681</name>
</gene>
<dbReference type="SMART" id="SM00248">
    <property type="entry name" value="ANK"/>
    <property type="match status" value="7"/>
</dbReference>
<dbReference type="PROSITE" id="PS50297">
    <property type="entry name" value="ANK_REP_REGION"/>
    <property type="match status" value="3"/>
</dbReference>
<name>A0A084B7I7_STACB</name>
<feature type="region of interest" description="Disordered" evidence="4">
    <location>
        <begin position="1"/>
        <end position="21"/>
    </location>
</feature>
<dbReference type="InterPro" id="IPR002110">
    <property type="entry name" value="Ankyrin_rpt"/>
</dbReference>
<reference evidence="6 7" key="1">
    <citation type="journal article" date="2014" name="BMC Genomics">
        <title>Comparative genome sequencing reveals chemotype-specific gene clusters in the toxigenic black mold Stachybotrys.</title>
        <authorList>
            <person name="Semeiks J."/>
            <person name="Borek D."/>
            <person name="Otwinowski Z."/>
            <person name="Grishin N.V."/>
        </authorList>
    </citation>
    <scope>NUCLEOTIDE SEQUENCE [LARGE SCALE GENOMIC DNA]</scope>
    <source>
        <strain evidence="7">CBS 109288 / IBT 7711</strain>
    </source>
</reference>
<dbReference type="InterPro" id="IPR036770">
    <property type="entry name" value="Ankyrin_rpt-contain_sf"/>
</dbReference>
<evidence type="ECO:0000259" key="5">
    <source>
        <dbReference type="PROSITE" id="PS50011"/>
    </source>
</evidence>
<dbReference type="HOGENOM" id="CLU_007669_0_0_1"/>
<dbReference type="PROSITE" id="PS50088">
    <property type="entry name" value="ANK_REPEAT"/>
    <property type="match status" value="4"/>
</dbReference>
<dbReference type="OrthoDB" id="4062651at2759"/>
<dbReference type="Pfam" id="PF12796">
    <property type="entry name" value="Ank_2"/>
    <property type="match status" value="2"/>
</dbReference>
<dbReference type="EMBL" id="KL647833">
    <property type="protein sequence ID" value="KEY73516.1"/>
    <property type="molecule type" value="Genomic_DNA"/>
</dbReference>
<dbReference type="GO" id="GO:0004672">
    <property type="term" value="F:protein kinase activity"/>
    <property type="evidence" value="ECO:0007669"/>
    <property type="project" value="InterPro"/>
</dbReference>
<dbReference type="PROSITE" id="PS00108">
    <property type="entry name" value="PROTEIN_KINASE_ST"/>
    <property type="match status" value="1"/>
</dbReference>
<dbReference type="AlphaFoldDB" id="A0A084B7I7"/>
<feature type="repeat" description="ANK" evidence="3">
    <location>
        <begin position="790"/>
        <end position="822"/>
    </location>
</feature>
<dbReference type="SUPFAM" id="SSF48403">
    <property type="entry name" value="Ankyrin repeat"/>
    <property type="match status" value="1"/>
</dbReference>
<dbReference type="PROSITE" id="PS50011">
    <property type="entry name" value="PROTEIN_KINASE_DOM"/>
    <property type="match status" value="1"/>
</dbReference>
<evidence type="ECO:0000256" key="4">
    <source>
        <dbReference type="SAM" id="MobiDB-lite"/>
    </source>
</evidence>
<dbReference type="Gene3D" id="1.25.40.20">
    <property type="entry name" value="Ankyrin repeat-containing domain"/>
    <property type="match status" value="3"/>
</dbReference>
<feature type="repeat" description="ANK" evidence="3">
    <location>
        <begin position="858"/>
        <end position="890"/>
    </location>
</feature>
<dbReference type="InterPro" id="IPR008271">
    <property type="entry name" value="Ser/Thr_kinase_AS"/>
</dbReference>
<dbReference type="Gene3D" id="1.10.510.10">
    <property type="entry name" value="Transferase(Phosphotransferase) domain 1"/>
    <property type="match status" value="1"/>
</dbReference>
<evidence type="ECO:0000313" key="7">
    <source>
        <dbReference type="Proteomes" id="UP000028045"/>
    </source>
</evidence>
<keyword evidence="7" id="KW-1185">Reference proteome</keyword>
<accession>A0A084B7I7</accession>
<dbReference type="Proteomes" id="UP000028045">
    <property type="component" value="Unassembled WGS sequence"/>
</dbReference>
<feature type="domain" description="Protein kinase" evidence="5">
    <location>
        <begin position="45"/>
        <end position="380"/>
    </location>
</feature>
<feature type="repeat" description="ANK" evidence="3">
    <location>
        <begin position="569"/>
        <end position="604"/>
    </location>
</feature>
<organism evidence="6 7">
    <name type="scientific">Stachybotrys chartarum (strain CBS 109288 / IBT 7711)</name>
    <name type="common">Toxic black mold</name>
    <name type="synonym">Stilbospora chartarum</name>
    <dbReference type="NCBI Taxonomy" id="1280523"/>
    <lineage>
        <taxon>Eukaryota</taxon>
        <taxon>Fungi</taxon>
        <taxon>Dikarya</taxon>
        <taxon>Ascomycota</taxon>
        <taxon>Pezizomycotina</taxon>
        <taxon>Sordariomycetes</taxon>
        <taxon>Hypocreomycetidae</taxon>
        <taxon>Hypocreales</taxon>
        <taxon>Stachybotryaceae</taxon>
        <taxon>Stachybotrys</taxon>
    </lineage>
</organism>
<feature type="non-terminal residue" evidence="6">
    <location>
        <position position="1"/>
    </location>
</feature>
<keyword evidence="1" id="KW-0677">Repeat</keyword>
<evidence type="ECO:0000256" key="1">
    <source>
        <dbReference type="ARBA" id="ARBA00022737"/>
    </source>
</evidence>
<dbReference type="GO" id="GO:0005737">
    <property type="term" value="C:cytoplasm"/>
    <property type="evidence" value="ECO:0007669"/>
    <property type="project" value="TreeGrafter"/>
</dbReference>